<comment type="caution">
    <text evidence="2">The sequence shown here is derived from an EMBL/GenBank/DDBJ whole genome shotgun (WGS) entry which is preliminary data.</text>
</comment>
<evidence type="ECO:0000313" key="3">
    <source>
        <dbReference type="Proteomes" id="UP001152622"/>
    </source>
</evidence>
<proteinExistence type="predicted"/>
<protein>
    <submittedName>
        <fullName evidence="2">Uncharacterized protein</fullName>
    </submittedName>
</protein>
<evidence type="ECO:0000256" key="1">
    <source>
        <dbReference type="SAM" id="MobiDB-lite"/>
    </source>
</evidence>
<keyword evidence="3" id="KW-1185">Reference proteome</keyword>
<evidence type="ECO:0000313" key="2">
    <source>
        <dbReference type="EMBL" id="KAJ8357404.1"/>
    </source>
</evidence>
<feature type="region of interest" description="Disordered" evidence="1">
    <location>
        <begin position="1"/>
        <end position="42"/>
    </location>
</feature>
<accession>A0A9Q1FFP0</accession>
<dbReference type="AlphaFoldDB" id="A0A9Q1FFP0"/>
<sequence length="75" mass="7835">MYKWPRAVATSDTQSTETGRVGSRRKRKVAVGGGGDSAAGKARRPKALSLLICVAGQGFRGPGRRRAGTHTPAVT</sequence>
<dbReference type="Proteomes" id="UP001152622">
    <property type="component" value="Chromosome 6"/>
</dbReference>
<organism evidence="2 3">
    <name type="scientific">Synaphobranchus kaupii</name>
    <name type="common">Kaup's arrowtooth eel</name>
    <dbReference type="NCBI Taxonomy" id="118154"/>
    <lineage>
        <taxon>Eukaryota</taxon>
        <taxon>Metazoa</taxon>
        <taxon>Chordata</taxon>
        <taxon>Craniata</taxon>
        <taxon>Vertebrata</taxon>
        <taxon>Euteleostomi</taxon>
        <taxon>Actinopterygii</taxon>
        <taxon>Neopterygii</taxon>
        <taxon>Teleostei</taxon>
        <taxon>Anguilliformes</taxon>
        <taxon>Synaphobranchidae</taxon>
        <taxon>Synaphobranchus</taxon>
    </lineage>
</organism>
<gene>
    <name evidence="2" type="ORF">SKAU_G00201980</name>
</gene>
<dbReference type="EMBL" id="JAINUF010000006">
    <property type="protein sequence ID" value="KAJ8357404.1"/>
    <property type="molecule type" value="Genomic_DNA"/>
</dbReference>
<name>A0A9Q1FFP0_SYNKA</name>
<reference evidence="2" key="1">
    <citation type="journal article" date="2023" name="Science">
        <title>Genome structures resolve the early diversification of teleost fishes.</title>
        <authorList>
            <person name="Parey E."/>
            <person name="Louis A."/>
            <person name="Montfort J."/>
            <person name="Bouchez O."/>
            <person name="Roques C."/>
            <person name="Iampietro C."/>
            <person name="Lluch J."/>
            <person name="Castinel A."/>
            <person name="Donnadieu C."/>
            <person name="Desvignes T."/>
            <person name="Floi Bucao C."/>
            <person name="Jouanno E."/>
            <person name="Wen M."/>
            <person name="Mejri S."/>
            <person name="Dirks R."/>
            <person name="Jansen H."/>
            <person name="Henkel C."/>
            <person name="Chen W.J."/>
            <person name="Zahm M."/>
            <person name="Cabau C."/>
            <person name="Klopp C."/>
            <person name="Thompson A.W."/>
            <person name="Robinson-Rechavi M."/>
            <person name="Braasch I."/>
            <person name="Lecointre G."/>
            <person name="Bobe J."/>
            <person name="Postlethwait J.H."/>
            <person name="Berthelot C."/>
            <person name="Roest Crollius H."/>
            <person name="Guiguen Y."/>
        </authorList>
    </citation>
    <scope>NUCLEOTIDE SEQUENCE</scope>
    <source>
        <strain evidence="2">WJC10195</strain>
    </source>
</reference>